<evidence type="ECO:0000313" key="2">
    <source>
        <dbReference type="RefSeq" id="XP_039238029.1"/>
    </source>
</evidence>
<evidence type="ECO:0000313" key="1">
    <source>
        <dbReference type="Proteomes" id="UP000504627"/>
    </source>
</evidence>
<keyword evidence="1" id="KW-1185">Reference proteome</keyword>
<proteinExistence type="predicted"/>
<dbReference type="AlphaFoldDB" id="A0A7R5KNL1"/>
<dbReference type="GeneID" id="120323413"/>
<dbReference type="RefSeq" id="XP_039238029.1">
    <property type="nucleotide sequence ID" value="XM_039382095.1"/>
</dbReference>
<organism evidence="1 2">
    <name type="scientific">Pipra filicauda</name>
    <name type="common">Wire-tailed manakin</name>
    <dbReference type="NCBI Taxonomy" id="649802"/>
    <lineage>
        <taxon>Eukaryota</taxon>
        <taxon>Metazoa</taxon>
        <taxon>Chordata</taxon>
        <taxon>Craniata</taxon>
        <taxon>Vertebrata</taxon>
        <taxon>Euteleostomi</taxon>
        <taxon>Archelosauria</taxon>
        <taxon>Archosauria</taxon>
        <taxon>Dinosauria</taxon>
        <taxon>Saurischia</taxon>
        <taxon>Theropoda</taxon>
        <taxon>Coelurosauria</taxon>
        <taxon>Aves</taxon>
        <taxon>Neognathae</taxon>
        <taxon>Neoaves</taxon>
        <taxon>Telluraves</taxon>
        <taxon>Australaves</taxon>
        <taxon>Passeriformes</taxon>
        <taxon>Pipridae</taxon>
        <taxon>Pipra</taxon>
    </lineage>
</organism>
<reference evidence="2" key="1">
    <citation type="submission" date="2025-08" db="UniProtKB">
        <authorList>
            <consortium name="RefSeq"/>
        </authorList>
    </citation>
    <scope>IDENTIFICATION</scope>
    <source>
        <tissue evidence="2">Muscle</tissue>
    </source>
</reference>
<sequence>MLISPASFLPSLRLPACRDPSFSLAAWQALRDPAPPQQAAPHPAWVVTQREFQRDRSAGLAAPGGPGRLLGISGRFPTSPSAPRLPGARQFESPQRADARSILYKSCGFFGLPSWRPDPRQRTDDSRQRSRLPVSKVQSLRAKGYGAFIKVSHLSSSATSSPLDQLPFSPSQASCARVTPRTRDNGTKQVLEIADCETVRTSAYNSCPEKTQQLLPGSVLMQKCIRTDGVWSRAIV</sequence>
<accession>A0A7R5KNL1</accession>
<dbReference type="Proteomes" id="UP000504627">
    <property type="component" value="Unplaced"/>
</dbReference>
<gene>
    <name evidence="2" type="primary">LOC120323413</name>
</gene>
<name>A0A7R5KNL1_9PASS</name>
<dbReference type="InParanoid" id="A0A7R5KNL1"/>
<protein>
    <submittedName>
        <fullName evidence="2">Uncharacterized protein LOC120323413</fullName>
    </submittedName>
</protein>